<dbReference type="AlphaFoldDB" id="A0A9W4B7P0"/>
<sequence>MAQCSHPWSQCVVTGVLRGQTEERYDSGYPETSTVREARCGQRTRLAVHYMCSVNDFDA</sequence>
<gene>
    <name evidence="1" type="ORF">MGALJ_52320</name>
</gene>
<organism evidence="1 2">
    <name type="scientific">Mycobacterium gallinarum</name>
    <dbReference type="NCBI Taxonomy" id="39689"/>
    <lineage>
        <taxon>Bacteria</taxon>
        <taxon>Bacillati</taxon>
        <taxon>Actinomycetota</taxon>
        <taxon>Actinomycetes</taxon>
        <taxon>Mycobacteriales</taxon>
        <taxon>Mycobacteriaceae</taxon>
        <taxon>Mycobacterium</taxon>
    </lineage>
</organism>
<name>A0A9W4B7P0_9MYCO</name>
<dbReference type="KEGG" id="mgau:MGALJ_52320"/>
<dbReference type="Proteomes" id="UP000465785">
    <property type="component" value="Chromosome"/>
</dbReference>
<dbReference type="EMBL" id="AP022601">
    <property type="protein sequence ID" value="BBY95563.1"/>
    <property type="molecule type" value="Genomic_DNA"/>
</dbReference>
<accession>A0A9W4B7P0</accession>
<proteinExistence type="predicted"/>
<reference evidence="1 2" key="1">
    <citation type="journal article" date="2019" name="Emerg. Microbes Infect.">
        <title>Comprehensive subspecies identification of 175 nontuberculous mycobacteria species based on 7547 genomic profiles.</title>
        <authorList>
            <person name="Matsumoto Y."/>
            <person name="Kinjo T."/>
            <person name="Motooka D."/>
            <person name="Nabeya D."/>
            <person name="Jung N."/>
            <person name="Uechi K."/>
            <person name="Horii T."/>
            <person name="Iida T."/>
            <person name="Fujita J."/>
            <person name="Nakamura S."/>
        </authorList>
    </citation>
    <scope>NUCLEOTIDE SEQUENCE [LARGE SCALE GENOMIC DNA]</scope>
    <source>
        <strain evidence="1 2">JCM 6399</strain>
    </source>
</reference>
<evidence type="ECO:0000313" key="2">
    <source>
        <dbReference type="Proteomes" id="UP000465785"/>
    </source>
</evidence>
<evidence type="ECO:0000313" key="1">
    <source>
        <dbReference type="EMBL" id="BBY95563.1"/>
    </source>
</evidence>
<keyword evidence="2" id="KW-1185">Reference proteome</keyword>
<protein>
    <submittedName>
        <fullName evidence="1">Uncharacterized protein</fullName>
    </submittedName>
</protein>